<dbReference type="AlphaFoldDB" id="A0A5K1TVP6"/>
<dbReference type="OMA" id="HTEKEDQ"/>
<sequence length="133" mass="15858">MSARHTKDFDWDTLRGNQNESHYLGGTTKCHQSWFQKYIDKEQERLINKQHTKKEDQKGLYSTSFLNSFLNKEKENNLKKSVIQTLPSSNEMKDFSKLNEKEKLEKKPKKEKPKDLENRKKDGIVSKKLHFKK</sequence>
<organism evidence="2 3">
    <name type="scientific">Entamoeba histolytica</name>
    <dbReference type="NCBI Taxonomy" id="5759"/>
    <lineage>
        <taxon>Eukaryota</taxon>
        <taxon>Amoebozoa</taxon>
        <taxon>Evosea</taxon>
        <taxon>Archamoebae</taxon>
        <taxon>Mastigamoebida</taxon>
        <taxon>Entamoebidae</taxon>
        <taxon>Entamoeba</taxon>
    </lineage>
</organism>
<dbReference type="VEuPathDB" id="AmoebaDB:EHI_110990"/>
<dbReference type="VEuPathDB" id="AmoebaDB:EHI8A_076160"/>
<feature type="compositionally biased region" description="Basic and acidic residues" evidence="1">
    <location>
        <begin position="112"/>
        <end position="125"/>
    </location>
</feature>
<gene>
    <name evidence="2" type="ORF">CL6EHI_110990</name>
</gene>
<evidence type="ECO:0000256" key="1">
    <source>
        <dbReference type="SAM" id="MobiDB-lite"/>
    </source>
</evidence>
<dbReference type="VEuPathDB" id="AmoebaDB:EHI7A_074240"/>
<dbReference type="VEuPathDB" id="AmoebaDB:KM1_135250"/>
<evidence type="ECO:0000313" key="3">
    <source>
        <dbReference type="Proteomes" id="UP000078387"/>
    </source>
</evidence>
<evidence type="ECO:0000313" key="2">
    <source>
        <dbReference type="EMBL" id="GAT96680.1"/>
    </source>
</evidence>
<dbReference type="VEuPathDB" id="AmoebaDB:EHI5A_108380"/>
<feature type="region of interest" description="Disordered" evidence="1">
    <location>
        <begin position="82"/>
        <end position="133"/>
    </location>
</feature>
<name>A0A5K1TVP6_ENTHI</name>
<feature type="compositionally biased region" description="Basic and acidic residues" evidence="1">
    <location>
        <begin position="1"/>
        <end position="13"/>
    </location>
</feature>
<feature type="region of interest" description="Disordered" evidence="1">
    <location>
        <begin position="1"/>
        <end position="26"/>
    </location>
</feature>
<dbReference type="Proteomes" id="UP000078387">
    <property type="component" value="Unassembled WGS sequence"/>
</dbReference>
<feature type="compositionally biased region" description="Basic and acidic residues" evidence="1">
    <location>
        <begin position="91"/>
        <end position="105"/>
    </location>
</feature>
<protein>
    <submittedName>
        <fullName evidence="2">Uncharacterized protein</fullName>
    </submittedName>
</protein>
<reference evidence="2 3" key="1">
    <citation type="submission" date="2016-05" db="EMBL/GenBank/DDBJ databases">
        <title>First whole genome sequencing of Entamoeba histolytica HM1:IMSS-clone-6.</title>
        <authorList>
            <person name="Mukherjee Avik.K."/>
            <person name="Izumyama S."/>
            <person name="Nakada-Tsukui K."/>
            <person name="Nozaki T."/>
        </authorList>
    </citation>
    <scope>NUCLEOTIDE SEQUENCE [LARGE SCALE GENOMIC DNA]</scope>
    <source>
        <strain evidence="2 3">HM1:IMSS clone 6</strain>
    </source>
</reference>
<accession>A0A5K1TVP6</accession>
<proteinExistence type="predicted"/>
<dbReference type="EMBL" id="BDEQ01000001">
    <property type="protein sequence ID" value="GAT96680.1"/>
    <property type="molecule type" value="Genomic_DNA"/>
</dbReference>
<comment type="caution">
    <text evidence="2">The sequence shown here is derived from an EMBL/GenBank/DDBJ whole genome shotgun (WGS) entry which is preliminary data.</text>
</comment>